<evidence type="ECO:0000313" key="4">
    <source>
        <dbReference type="Proteomes" id="UP000016368"/>
    </source>
</evidence>
<comment type="caution">
    <text evidence="3">The sequence shown here is derived from an EMBL/GenBank/DDBJ whole genome shotgun (WGS) entry which is preliminary data.</text>
</comment>
<protein>
    <submittedName>
        <fullName evidence="3">Short-chain dehydrogenase/reductase SDR</fullName>
    </submittedName>
</protein>
<name>F3KUG8_9BURK</name>
<dbReference type="Proteomes" id="UP000016368">
    <property type="component" value="Unassembled WGS sequence"/>
</dbReference>
<dbReference type="GO" id="GO:0016491">
    <property type="term" value="F:oxidoreductase activity"/>
    <property type="evidence" value="ECO:0007669"/>
    <property type="project" value="UniProtKB-KW"/>
</dbReference>
<sequence length="255" mass="27631">MTYAIYPALLDKNVVVTGGGSGIGASIVEAYAQQGARVTFLDVARPESEALASSLAGSRNAPVFRFCDLTDINALNATFAQIEEQAGPVEVLVNNAANDDRHRPGDISAAYWDQRIQVNLRHQYFCAQAVMGGMKRLGRGVILNLGSISWYLAQANLSIYMTAKAGIEGMTRGLARDLGGYGIRVNCIVPGAVRTPRQMKLWQTPESEAQLLAAQCLHKRVDPLHVARMALFLSSDDAECCTAREYFVDAGWYGG</sequence>
<organism evidence="3 4">
    <name type="scientific">Hylemonella gracilis ATCC 19624</name>
    <dbReference type="NCBI Taxonomy" id="887062"/>
    <lineage>
        <taxon>Bacteria</taxon>
        <taxon>Pseudomonadati</taxon>
        <taxon>Pseudomonadota</taxon>
        <taxon>Betaproteobacteria</taxon>
        <taxon>Burkholderiales</taxon>
        <taxon>Comamonadaceae</taxon>
        <taxon>Hylemonella</taxon>
    </lineage>
</organism>
<dbReference type="Pfam" id="PF13561">
    <property type="entry name" value="adh_short_C2"/>
    <property type="match status" value="1"/>
</dbReference>
<dbReference type="STRING" id="887062.HGR_10510"/>
<dbReference type="PRINTS" id="PR00081">
    <property type="entry name" value="GDHRDH"/>
</dbReference>
<dbReference type="SUPFAM" id="SSF51735">
    <property type="entry name" value="NAD(P)-binding Rossmann-fold domains"/>
    <property type="match status" value="1"/>
</dbReference>
<reference evidence="3 4" key="1">
    <citation type="journal article" date="2011" name="EMBO J.">
        <title>Structural diversity of bacterial flagellar motors.</title>
        <authorList>
            <person name="Chen S."/>
            <person name="Beeby M."/>
            <person name="Murphy G.E."/>
            <person name="Leadbetter J.R."/>
            <person name="Hendrixson D.R."/>
            <person name="Briegel A."/>
            <person name="Li Z."/>
            <person name="Shi J."/>
            <person name="Tocheva E.I."/>
            <person name="Muller A."/>
            <person name="Dobro M.J."/>
            <person name="Jensen G.J."/>
        </authorList>
    </citation>
    <scope>NUCLEOTIDE SEQUENCE [LARGE SCALE GENOMIC DNA]</scope>
    <source>
        <strain evidence="3 4">ATCC 19624</strain>
    </source>
</reference>
<comment type="similarity">
    <text evidence="1">Belongs to the short-chain dehydrogenases/reductases (SDR) family.</text>
</comment>
<dbReference type="Gene3D" id="3.40.50.720">
    <property type="entry name" value="NAD(P)-binding Rossmann-like Domain"/>
    <property type="match status" value="1"/>
</dbReference>
<proteinExistence type="inferred from homology"/>
<dbReference type="InterPro" id="IPR036291">
    <property type="entry name" value="NAD(P)-bd_dom_sf"/>
</dbReference>
<dbReference type="EMBL" id="AEGR01000061">
    <property type="protein sequence ID" value="EGI76545.1"/>
    <property type="molecule type" value="Genomic_DNA"/>
</dbReference>
<evidence type="ECO:0000313" key="3">
    <source>
        <dbReference type="EMBL" id="EGI76545.1"/>
    </source>
</evidence>
<dbReference type="OrthoDB" id="9789398at2"/>
<dbReference type="RefSeq" id="WP_006298170.1">
    <property type="nucleotide sequence ID" value="NZ_AEGR01000061.1"/>
</dbReference>
<accession>F3KUG8</accession>
<keyword evidence="2" id="KW-0560">Oxidoreductase</keyword>
<dbReference type="PANTHER" id="PTHR43639">
    <property type="entry name" value="OXIDOREDUCTASE, SHORT-CHAIN DEHYDROGENASE/REDUCTASE FAMILY (AFU_ORTHOLOGUE AFUA_5G02870)"/>
    <property type="match status" value="1"/>
</dbReference>
<keyword evidence="4" id="KW-1185">Reference proteome</keyword>
<dbReference type="CDD" id="cd05233">
    <property type="entry name" value="SDR_c"/>
    <property type="match status" value="1"/>
</dbReference>
<dbReference type="PANTHER" id="PTHR43639:SF1">
    <property type="entry name" value="SHORT-CHAIN DEHYDROGENASE_REDUCTASE FAMILY PROTEIN"/>
    <property type="match status" value="1"/>
</dbReference>
<dbReference type="AlphaFoldDB" id="F3KUG8"/>
<dbReference type="FunFam" id="3.40.50.720:FF:000084">
    <property type="entry name" value="Short-chain dehydrogenase reductase"/>
    <property type="match status" value="1"/>
</dbReference>
<dbReference type="PRINTS" id="PR00080">
    <property type="entry name" value="SDRFAMILY"/>
</dbReference>
<dbReference type="InterPro" id="IPR002347">
    <property type="entry name" value="SDR_fam"/>
</dbReference>
<gene>
    <name evidence="3" type="ORF">HGR_10510</name>
</gene>
<evidence type="ECO:0000256" key="1">
    <source>
        <dbReference type="ARBA" id="ARBA00006484"/>
    </source>
</evidence>
<dbReference type="eggNOG" id="COG1028">
    <property type="taxonomic scope" value="Bacteria"/>
</dbReference>
<evidence type="ECO:0000256" key="2">
    <source>
        <dbReference type="ARBA" id="ARBA00023002"/>
    </source>
</evidence>